<dbReference type="GO" id="GO:0005737">
    <property type="term" value="C:cytoplasm"/>
    <property type="evidence" value="ECO:0007669"/>
    <property type="project" value="UniProtKB-SubCell"/>
</dbReference>
<dbReference type="AlphaFoldDB" id="A0A6I4VRK6"/>
<sequence>MNFANDLPLLAYLARKIRLDRGLSLENLKNENISVGTISNIENMEGNPSKSKVLYLFQSLNINEEELEEIKQKELLEIETLRRKLECVEDLINDEELEQAKKLLAQYAPKEHHALYPYFRYLQGLCYFELREWKKSQKIWEETLVLCKKQAFVAKHDLLAKCFNRLSTCWYAQNDLAKALYYVEEGLKQYKTKKQDEIKYALLVNKVLYLRKSDRRKEAVKLIKEVWPLINQIQSVRVKLILYKSYCILLLENQELNEALYYCKESIDIAHRNISQKGFLLDFLNILGSIYLKRKMYEQALEYFSLVFDISPDKKFSRRHADTYTYLTSLYTAQNDWVNAQECMKKALSFGREIKDDYRLSKILMVAGICNKTQKQYDEAIPLFKEAVTLCKENEYPKRTCNAVYELAACYDKIGNRKAFSQWTEEFYRLQRKIGWIMEEEFYVIF</sequence>
<accession>A0A6I4VRK6</accession>
<dbReference type="SMART" id="SM00028">
    <property type="entry name" value="TPR"/>
    <property type="match status" value="5"/>
</dbReference>
<gene>
    <name evidence="8" type="ORF">GSM42_11305</name>
</gene>
<dbReference type="Gene3D" id="1.25.40.10">
    <property type="entry name" value="Tetratricopeptide repeat domain"/>
    <property type="match status" value="3"/>
</dbReference>
<comment type="similarity">
    <text evidence="5">Belongs to the Rap family.</text>
</comment>
<feature type="coiled-coil region" evidence="7">
    <location>
        <begin position="64"/>
        <end position="98"/>
    </location>
</feature>
<dbReference type="InterPro" id="IPR019734">
    <property type="entry name" value="TPR_rpt"/>
</dbReference>
<organism evidence="8 9">
    <name type="scientific">Shimazuella alba</name>
    <dbReference type="NCBI Taxonomy" id="2690964"/>
    <lineage>
        <taxon>Bacteria</taxon>
        <taxon>Bacillati</taxon>
        <taxon>Bacillota</taxon>
        <taxon>Bacilli</taxon>
        <taxon>Bacillales</taxon>
        <taxon>Thermoactinomycetaceae</taxon>
        <taxon>Shimazuella</taxon>
    </lineage>
</organism>
<protein>
    <submittedName>
        <fullName evidence="8">Tetratricopeptide repeat protein</fullName>
    </submittedName>
</protein>
<dbReference type="EMBL" id="WUUL01000007">
    <property type="protein sequence ID" value="MXQ54289.1"/>
    <property type="molecule type" value="Genomic_DNA"/>
</dbReference>
<dbReference type="SUPFAM" id="SSF47413">
    <property type="entry name" value="lambda repressor-like DNA-binding domains"/>
    <property type="match status" value="1"/>
</dbReference>
<evidence type="ECO:0000256" key="3">
    <source>
        <dbReference type="ARBA" id="ARBA00022737"/>
    </source>
</evidence>
<dbReference type="SUPFAM" id="SSF48452">
    <property type="entry name" value="TPR-like"/>
    <property type="match status" value="2"/>
</dbReference>
<feature type="repeat" description="TPR" evidence="6">
    <location>
        <begin position="361"/>
        <end position="394"/>
    </location>
</feature>
<dbReference type="Pfam" id="PF13424">
    <property type="entry name" value="TPR_12"/>
    <property type="match status" value="1"/>
</dbReference>
<evidence type="ECO:0000256" key="2">
    <source>
        <dbReference type="ARBA" id="ARBA00022490"/>
    </source>
</evidence>
<dbReference type="RefSeq" id="WP_160801652.1">
    <property type="nucleotide sequence ID" value="NZ_WUUL01000007.1"/>
</dbReference>
<keyword evidence="7" id="KW-0175">Coiled coil</keyword>
<dbReference type="InterPro" id="IPR001387">
    <property type="entry name" value="Cro/C1-type_HTH"/>
</dbReference>
<evidence type="ECO:0000313" key="8">
    <source>
        <dbReference type="EMBL" id="MXQ54289.1"/>
    </source>
</evidence>
<reference evidence="8 9" key="1">
    <citation type="submission" date="2019-12" db="EMBL/GenBank/DDBJ databases">
        <title>Whole-genome analyses of novel actinobacteria.</title>
        <authorList>
            <person name="Sahin N."/>
            <person name="Saygin H."/>
        </authorList>
    </citation>
    <scope>NUCLEOTIDE SEQUENCE [LARGE SCALE GENOMIC DNA]</scope>
    <source>
        <strain evidence="8 9">KC615</strain>
    </source>
</reference>
<dbReference type="InterPro" id="IPR011990">
    <property type="entry name" value="TPR-like_helical_dom_sf"/>
</dbReference>
<dbReference type="PROSITE" id="PS50005">
    <property type="entry name" value="TPR"/>
    <property type="match status" value="2"/>
</dbReference>
<dbReference type="PANTHER" id="PTHR46630:SF1">
    <property type="entry name" value="TETRATRICOPEPTIDE REPEAT PROTEIN 29"/>
    <property type="match status" value="1"/>
</dbReference>
<feature type="repeat" description="TPR" evidence="6">
    <location>
        <begin position="281"/>
        <end position="314"/>
    </location>
</feature>
<comment type="subcellular location">
    <subcellularLocation>
        <location evidence="1">Cytoplasm</location>
    </subcellularLocation>
</comment>
<keyword evidence="4 6" id="KW-0802">TPR repeat</keyword>
<evidence type="ECO:0000256" key="7">
    <source>
        <dbReference type="SAM" id="Coils"/>
    </source>
</evidence>
<dbReference type="InterPro" id="IPR010982">
    <property type="entry name" value="Lambda_DNA-bd_dom_sf"/>
</dbReference>
<dbReference type="Gene3D" id="1.10.260.40">
    <property type="entry name" value="lambda repressor-like DNA-binding domains"/>
    <property type="match status" value="1"/>
</dbReference>
<comment type="caution">
    <text evidence="8">The sequence shown here is derived from an EMBL/GenBank/DDBJ whole genome shotgun (WGS) entry which is preliminary data.</text>
</comment>
<dbReference type="InterPro" id="IPR051476">
    <property type="entry name" value="Bac_ResReg_Asp_Phosphatase"/>
</dbReference>
<dbReference type="Proteomes" id="UP000430692">
    <property type="component" value="Unassembled WGS sequence"/>
</dbReference>
<keyword evidence="3" id="KW-0677">Repeat</keyword>
<keyword evidence="9" id="KW-1185">Reference proteome</keyword>
<proteinExistence type="inferred from homology"/>
<evidence type="ECO:0000313" key="9">
    <source>
        <dbReference type="Proteomes" id="UP000430692"/>
    </source>
</evidence>
<evidence type="ECO:0000256" key="6">
    <source>
        <dbReference type="PROSITE-ProRule" id="PRU00339"/>
    </source>
</evidence>
<dbReference type="GO" id="GO:0003677">
    <property type="term" value="F:DNA binding"/>
    <property type="evidence" value="ECO:0007669"/>
    <property type="project" value="InterPro"/>
</dbReference>
<dbReference type="PANTHER" id="PTHR46630">
    <property type="entry name" value="TETRATRICOPEPTIDE REPEAT PROTEIN 29"/>
    <property type="match status" value="1"/>
</dbReference>
<name>A0A6I4VRK6_9BACL</name>
<evidence type="ECO:0000256" key="4">
    <source>
        <dbReference type="ARBA" id="ARBA00022803"/>
    </source>
</evidence>
<evidence type="ECO:0000256" key="1">
    <source>
        <dbReference type="ARBA" id="ARBA00004496"/>
    </source>
</evidence>
<evidence type="ECO:0000256" key="5">
    <source>
        <dbReference type="ARBA" id="ARBA00038253"/>
    </source>
</evidence>
<dbReference type="CDD" id="cd00093">
    <property type="entry name" value="HTH_XRE"/>
    <property type="match status" value="1"/>
</dbReference>
<keyword evidence="2" id="KW-0963">Cytoplasm</keyword>